<dbReference type="NCBIfam" id="TIGR03303">
    <property type="entry name" value="OM_YaeT"/>
    <property type="match status" value="1"/>
</dbReference>
<evidence type="ECO:0000256" key="2">
    <source>
        <dbReference type="ARBA" id="ARBA00022452"/>
    </source>
</evidence>
<evidence type="ECO:0000256" key="7">
    <source>
        <dbReference type="ARBA" id="ARBA00023237"/>
    </source>
</evidence>
<protein>
    <recommendedName>
        <fullName evidence="8 9">Outer membrane protein assembly factor BamA</fullName>
    </recommendedName>
</protein>
<dbReference type="Proteomes" id="UP000709466">
    <property type="component" value="Unassembled WGS sequence"/>
</dbReference>
<keyword evidence="2 8" id="KW-1134">Transmembrane beta strand</keyword>
<evidence type="ECO:0000256" key="9">
    <source>
        <dbReference type="NCBIfam" id="TIGR03303"/>
    </source>
</evidence>
<feature type="domain" description="POTRA" evidence="10">
    <location>
        <begin position="46"/>
        <end position="113"/>
    </location>
</feature>
<evidence type="ECO:0000256" key="6">
    <source>
        <dbReference type="ARBA" id="ARBA00023136"/>
    </source>
</evidence>
<keyword evidence="12" id="KW-1185">Reference proteome</keyword>
<dbReference type="InterPro" id="IPR039910">
    <property type="entry name" value="D15-like"/>
</dbReference>
<evidence type="ECO:0000256" key="8">
    <source>
        <dbReference type="HAMAP-Rule" id="MF_01430"/>
    </source>
</evidence>
<name>A0ABX0VZ77_9RHOB</name>
<dbReference type="InterPro" id="IPR000184">
    <property type="entry name" value="Bac_surfAg_D15"/>
</dbReference>
<keyword evidence="6 8" id="KW-0472">Membrane</keyword>
<dbReference type="Pfam" id="PF01103">
    <property type="entry name" value="Omp85"/>
    <property type="match status" value="1"/>
</dbReference>
<dbReference type="HAMAP" id="MF_01430">
    <property type="entry name" value="OM_assembly_BamA"/>
    <property type="match status" value="1"/>
</dbReference>
<dbReference type="EMBL" id="JAATOP010000009">
    <property type="protein sequence ID" value="NIY73403.1"/>
    <property type="molecule type" value="Genomic_DNA"/>
</dbReference>
<organism evidence="11 12">
    <name type="scientific">Marivivens donghaensis</name>
    <dbReference type="NCBI Taxonomy" id="1699413"/>
    <lineage>
        <taxon>Bacteria</taxon>
        <taxon>Pseudomonadati</taxon>
        <taxon>Pseudomonadota</taxon>
        <taxon>Alphaproteobacteria</taxon>
        <taxon>Rhodobacterales</taxon>
        <taxon>Paracoccaceae</taxon>
        <taxon>Marivivens group</taxon>
        <taxon>Marivivens</taxon>
    </lineage>
</organism>
<evidence type="ECO:0000256" key="3">
    <source>
        <dbReference type="ARBA" id="ARBA00022692"/>
    </source>
</evidence>
<keyword evidence="3 8" id="KW-0812">Transmembrane</keyword>
<evidence type="ECO:0000256" key="1">
    <source>
        <dbReference type="ARBA" id="ARBA00004370"/>
    </source>
</evidence>
<feature type="domain" description="POTRA" evidence="10">
    <location>
        <begin position="367"/>
        <end position="440"/>
    </location>
</feature>
<keyword evidence="7 8" id="KW-0998">Cell outer membrane</keyword>
<sequence>MSGLAGLMRFFPNDKKPASAKTLLRLTAAALIGLSTIQTPVFAQSFSVGNIAVQGNQRIQTGTIIDYLELPASGAVSAGDINDAAQRLRATGLFESVDVVTQGGGLVIQVVERPTVYRINIEGNRRLSDDELFGLVSATERRIYNADDVAADAQRMAEAYANDGRINAVVTPRIIRLPDNRVNVVYEVVESGVTEIERIAFTGNNSFSDRRLRGVLETKQAGILRALIGRDTYVADRVEFDKRVLTDFYQSRGYVDFQILDTDVTLARERDAYLMTFSIEEGQQFNFGNITVTSDLPEVDVASFQEVVRTRSGSTYTPLDVENDIARIEELAVRQGLQFVQVEPVVTRDDRGLLINVDFQLKRGPRIFVERIDIEGNNTTLDRVVRQQFRVVEGDPFNPRSIRQSAERIRALGFFSNAEVNARQGSSEDQVVIDVNVTEQPTGSLSFGANYNTDNGVSLLASFRQANFLGRGQALNVSISTAKTNNYLTLNFSEPYLLGRDVAFDFDFSYRATNRESADYDTTRFNFQPGLTFNVSDRGRLNTYVLSNYAEIRDANAAEVSPYVLADEGGVWTTGVGYNYSWSSARDGLDEKTTYSFRVGQEFGFGDANYIETTARASAETKVLNEDLTLRATIEGGLLHYSDGDSRIIDRFNLSSRQMRGFEQYGLGPRYYDDSDPNNVINDALGGEAYAVARLEAEFPLGLPEEYGISGGAFYDYGSLWDPGFDCASDPNVYYCDFTPRSVAGLSMFWDTPIGPLRFDFTEALQTEELDQTKSFDVSISTRF</sequence>
<dbReference type="Gene3D" id="3.10.20.310">
    <property type="entry name" value="membrane protein fhac"/>
    <property type="match status" value="5"/>
</dbReference>
<dbReference type="InterPro" id="IPR034746">
    <property type="entry name" value="POTRA"/>
</dbReference>
<feature type="domain" description="POTRA" evidence="10">
    <location>
        <begin position="114"/>
        <end position="191"/>
    </location>
</feature>
<proteinExistence type="inferred from homology"/>
<comment type="subunit">
    <text evidence="8">Part of the Bam complex.</text>
</comment>
<dbReference type="PANTHER" id="PTHR12815">
    <property type="entry name" value="SORTING AND ASSEMBLY MACHINERY SAMM50 PROTEIN FAMILY MEMBER"/>
    <property type="match status" value="1"/>
</dbReference>
<comment type="function">
    <text evidence="8">Part of the outer membrane protein assembly complex, which is involved in assembly and insertion of beta-barrel proteins into the outer membrane.</text>
</comment>
<evidence type="ECO:0000256" key="5">
    <source>
        <dbReference type="ARBA" id="ARBA00022737"/>
    </source>
</evidence>
<dbReference type="InterPro" id="IPR010827">
    <property type="entry name" value="BamA/TamA_POTRA"/>
</dbReference>
<keyword evidence="4 8" id="KW-0732">Signal</keyword>
<evidence type="ECO:0000313" key="11">
    <source>
        <dbReference type="EMBL" id="NIY73403.1"/>
    </source>
</evidence>
<keyword evidence="5 8" id="KW-0677">Repeat</keyword>
<accession>A0ABX0VZ77</accession>
<comment type="subcellular location">
    <subcellularLocation>
        <location evidence="8">Cell outer membrane</location>
    </subcellularLocation>
    <subcellularLocation>
        <location evidence="1">Membrane</location>
    </subcellularLocation>
</comment>
<dbReference type="PANTHER" id="PTHR12815:SF47">
    <property type="entry name" value="TRANSLOCATION AND ASSEMBLY MODULE SUBUNIT TAMA"/>
    <property type="match status" value="1"/>
</dbReference>
<comment type="caution">
    <text evidence="11">The sequence shown here is derived from an EMBL/GenBank/DDBJ whole genome shotgun (WGS) entry which is preliminary data.</text>
</comment>
<gene>
    <name evidence="8 11" type="primary">bamA</name>
    <name evidence="11" type="ORF">HCZ30_13295</name>
</gene>
<reference evidence="11 12" key="1">
    <citation type="submission" date="2020-03" db="EMBL/GenBank/DDBJ databases">
        <title>Bacterial isolates of synthetic phycosphere.</title>
        <authorList>
            <person name="Fu H."/>
            <person name="Moran M.A."/>
        </authorList>
    </citation>
    <scope>NUCLEOTIDE SEQUENCE [LARGE SCALE GENOMIC DNA]</scope>
    <source>
        <strain evidence="11 12">HF1</strain>
    </source>
</reference>
<dbReference type="PIRSF" id="PIRSF006076">
    <property type="entry name" value="OM_assembly_OMP85"/>
    <property type="match status" value="1"/>
</dbReference>
<evidence type="ECO:0000259" key="10">
    <source>
        <dbReference type="PROSITE" id="PS51779"/>
    </source>
</evidence>
<dbReference type="Pfam" id="PF07244">
    <property type="entry name" value="POTRA"/>
    <property type="match status" value="3"/>
</dbReference>
<evidence type="ECO:0000313" key="12">
    <source>
        <dbReference type="Proteomes" id="UP000709466"/>
    </source>
</evidence>
<comment type="similarity">
    <text evidence="8">Belongs to the BamA family.</text>
</comment>
<dbReference type="PROSITE" id="PS51779">
    <property type="entry name" value="POTRA"/>
    <property type="match status" value="3"/>
</dbReference>
<dbReference type="InterPro" id="IPR023707">
    <property type="entry name" value="OM_assembly_BamA"/>
</dbReference>
<evidence type="ECO:0000256" key="4">
    <source>
        <dbReference type="ARBA" id="ARBA00022729"/>
    </source>
</evidence>
<dbReference type="Gene3D" id="2.40.160.50">
    <property type="entry name" value="membrane protein fhac: a member of the omp85/tpsb transporter family"/>
    <property type="match status" value="1"/>
</dbReference>